<dbReference type="SUPFAM" id="SSF49309">
    <property type="entry name" value="Transglutaminase, two C-terminal domains"/>
    <property type="match status" value="1"/>
</dbReference>
<organism evidence="4 5">
    <name type="scientific">Halocalculus aciditolerans</name>
    <dbReference type="NCBI Taxonomy" id="1383812"/>
    <lineage>
        <taxon>Archaea</taxon>
        <taxon>Methanobacteriati</taxon>
        <taxon>Methanobacteriota</taxon>
        <taxon>Stenosarchaea group</taxon>
        <taxon>Halobacteria</taxon>
        <taxon>Halobacteriales</taxon>
        <taxon>Halobacteriaceae</taxon>
        <taxon>Halocalculus</taxon>
    </lineage>
</organism>
<evidence type="ECO:0000313" key="5">
    <source>
        <dbReference type="Proteomes" id="UP000607197"/>
    </source>
</evidence>
<comment type="caution">
    <text evidence="4">The sequence shown here is derived from an EMBL/GenBank/DDBJ whole genome shotgun (WGS) entry which is preliminary data.</text>
</comment>
<dbReference type="InterPro" id="IPR011635">
    <property type="entry name" value="CARDB"/>
</dbReference>
<keyword evidence="5" id="KW-1185">Reference proteome</keyword>
<evidence type="ECO:0000256" key="1">
    <source>
        <dbReference type="SAM" id="MobiDB-lite"/>
    </source>
</evidence>
<dbReference type="PANTHER" id="PTHR35902">
    <property type="entry name" value="S-LAYER DOMAIN-LIKE PROTEIN-RELATED"/>
    <property type="match status" value="1"/>
</dbReference>
<dbReference type="Proteomes" id="UP000607197">
    <property type="component" value="Unassembled WGS sequence"/>
</dbReference>
<evidence type="ECO:0000313" key="4">
    <source>
        <dbReference type="EMBL" id="GGL60455.1"/>
    </source>
</evidence>
<name>A0A830F3S6_9EURY</name>
<dbReference type="RefSeq" id="WP_188978183.1">
    <property type="nucleotide sequence ID" value="NZ_BMPG01000002.1"/>
</dbReference>
<accession>A0A830F3S6</accession>
<evidence type="ECO:0000259" key="3">
    <source>
        <dbReference type="Pfam" id="PF07705"/>
    </source>
</evidence>
<gene>
    <name evidence="4" type="ORF">GCM10009039_18380</name>
</gene>
<dbReference type="OrthoDB" id="65070at2157"/>
<dbReference type="GO" id="GO:0003810">
    <property type="term" value="F:protein-glutamine gamma-glutamyltransferase activity"/>
    <property type="evidence" value="ECO:0007669"/>
    <property type="project" value="InterPro"/>
</dbReference>
<keyword evidence="2" id="KW-1133">Transmembrane helix</keyword>
<feature type="region of interest" description="Disordered" evidence="1">
    <location>
        <begin position="437"/>
        <end position="456"/>
    </location>
</feature>
<feature type="domain" description="CARDB" evidence="3">
    <location>
        <begin position="36"/>
        <end position="119"/>
    </location>
</feature>
<dbReference type="InterPro" id="IPR013783">
    <property type="entry name" value="Ig-like_fold"/>
</dbReference>
<reference evidence="4" key="1">
    <citation type="journal article" date="2014" name="Int. J. Syst. Evol. Microbiol.">
        <title>Complete genome sequence of Corynebacterium casei LMG S-19264T (=DSM 44701T), isolated from a smear-ripened cheese.</title>
        <authorList>
            <consortium name="US DOE Joint Genome Institute (JGI-PGF)"/>
            <person name="Walter F."/>
            <person name="Albersmeier A."/>
            <person name="Kalinowski J."/>
            <person name="Ruckert C."/>
        </authorList>
    </citation>
    <scope>NUCLEOTIDE SEQUENCE</scope>
    <source>
        <strain evidence="4">JCM 19596</strain>
    </source>
</reference>
<sequence length="488" mass="50313">MRTRKRLLALFFAALLVVPAGGVVAGASAYVSVSGVTVTPEQPAPNDLVTVRATVQNLGSSSSPLTVEKVVLERTNGIDVASEKDLGTLSPGATIEVPLTTSFGNPGTKRLRVNVYGEDENGENVRVNYPVVVQVTDDDPQLDITAPNAVANADTTATVTVSNGLPEDVRNLEVTLDAGGVTVEEPRKVRAALASGQTTDFDFTVNAAAPGDHTLNATLTYTTADGTRRSVDRQATVEFESLRDDVVVAADATNAGKSIAVHVTNRGNAPVTNVTVSALAPDAAFSTAFVETVAPRSTKTVVVNATTIEGDATATVRASYDIGERSAASETTADVSANPATLTLTGLNVEEEDGKLHVTGSASNLGLAAANSVVVSVIPAKGVEPAYPGREYFVGTVPASDFVTFDVYARVDANATSIPLRVTYLADGHERTETVEAPIEGATASTPPDESTDSEGGGWLVPALVGLVVVALVGAAVALAWRNSRGSE</sequence>
<dbReference type="Pfam" id="PF07705">
    <property type="entry name" value="CARDB"/>
    <property type="match status" value="1"/>
</dbReference>
<dbReference type="AlphaFoldDB" id="A0A830F3S6"/>
<dbReference type="Gene3D" id="2.60.40.10">
    <property type="entry name" value="Immunoglobulins"/>
    <property type="match status" value="2"/>
</dbReference>
<keyword evidence="2" id="KW-0812">Transmembrane</keyword>
<dbReference type="InterPro" id="IPR036238">
    <property type="entry name" value="Transglutaminase_C_sf"/>
</dbReference>
<protein>
    <recommendedName>
        <fullName evidence="3">CARDB domain-containing protein</fullName>
    </recommendedName>
</protein>
<proteinExistence type="predicted"/>
<keyword evidence="2" id="KW-0472">Membrane</keyword>
<dbReference type="EMBL" id="BMPG01000002">
    <property type="protein sequence ID" value="GGL60455.1"/>
    <property type="molecule type" value="Genomic_DNA"/>
</dbReference>
<reference evidence="4" key="2">
    <citation type="submission" date="2020-09" db="EMBL/GenBank/DDBJ databases">
        <authorList>
            <person name="Sun Q."/>
            <person name="Ohkuma M."/>
        </authorList>
    </citation>
    <scope>NUCLEOTIDE SEQUENCE</scope>
    <source>
        <strain evidence="4">JCM 19596</strain>
    </source>
</reference>
<feature type="transmembrane region" description="Helical" evidence="2">
    <location>
        <begin position="459"/>
        <end position="481"/>
    </location>
</feature>
<evidence type="ECO:0000256" key="2">
    <source>
        <dbReference type="SAM" id="Phobius"/>
    </source>
</evidence>